<dbReference type="InterPro" id="IPR036875">
    <property type="entry name" value="Znf_CCHC_sf"/>
</dbReference>
<name>A0A4Y2R4W0_ARAVE</name>
<dbReference type="PROSITE" id="PS50158">
    <property type="entry name" value="ZF_CCHC"/>
    <property type="match status" value="1"/>
</dbReference>
<feature type="region of interest" description="Disordered" evidence="2">
    <location>
        <begin position="279"/>
        <end position="326"/>
    </location>
</feature>
<gene>
    <name evidence="4" type="ORF">AVEN_30271_1</name>
</gene>
<evidence type="ECO:0000256" key="1">
    <source>
        <dbReference type="PROSITE-ProRule" id="PRU00047"/>
    </source>
</evidence>
<dbReference type="GO" id="GO:0003676">
    <property type="term" value="F:nucleic acid binding"/>
    <property type="evidence" value="ECO:0007669"/>
    <property type="project" value="InterPro"/>
</dbReference>
<feature type="region of interest" description="Disordered" evidence="2">
    <location>
        <begin position="158"/>
        <end position="182"/>
    </location>
</feature>
<feature type="compositionally biased region" description="Polar residues" evidence="2">
    <location>
        <begin position="64"/>
        <end position="76"/>
    </location>
</feature>
<proteinExistence type="predicted"/>
<dbReference type="Proteomes" id="UP000499080">
    <property type="component" value="Unassembled WGS sequence"/>
</dbReference>
<feature type="compositionally biased region" description="Basic residues" evidence="2">
    <location>
        <begin position="104"/>
        <end position="113"/>
    </location>
</feature>
<dbReference type="GO" id="GO:0008270">
    <property type="term" value="F:zinc ion binding"/>
    <property type="evidence" value="ECO:0007669"/>
    <property type="project" value="UniProtKB-KW"/>
</dbReference>
<keyword evidence="1" id="KW-0479">Metal-binding</keyword>
<accession>A0A4Y2R4W0</accession>
<dbReference type="AlphaFoldDB" id="A0A4Y2R4W0"/>
<keyword evidence="1" id="KW-0862">Zinc</keyword>
<evidence type="ECO:0000313" key="4">
    <source>
        <dbReference type="EMBL" id="GBN70722.1"/>
    </source>
</evidence>
<evidence type="ECO:0000256" key="2">
    <source>
        <dbReference type="SAM" id="MobiDB-lite"/>
    </source>
</evidence>
<dbReference type="EMBL" id="BGPR01015809">
    <property type="protein sequence ID" value="GBN70722.1"/>
    <property type="molecule type" value="Genomic_DNA"/>
</dbReference>
<evidence type="ECO:0000313" key="5">
    <source>
        <dbReference type="Proteomes" id="UP000499080"/>
    </source>
</evidence>
<evidence type="ECO:0000259" key="3">
    <source>
        <dbReference type="PROSITE" id="PS50158"/>
    </source>
</evidence>
<organism evidence="4 5">
    <name type="scientific">Araneus ventricosus</name>
    <name type="common">Orbweaver spider</name>
    <name type="synonym">Epeira ventricosa</name>
    <dbReference type="NCBI Taxonomy" id="182803"/>
    <lineage>
        <taxon>Eukaryota</taxon>
        <taxon>Metazoa</taxon>
        <taxon>Ecdysozoa</taxon>
        <taxon>Arthropoda</taxon>
        <taxon>Chelicerata</taxon>
        <taxon>Arachnida</taxon>
        <taxon>Araneae</taxon>
        <taxon>Araneomorphae</taxon>
        <taxon>Entelegynae</taxon>
        <taxon>Araneoidea</taxon>
        <taxon>Araneidae</taxon>
        <taxon>Araneus</taxon>
    </lineage>
</organism>
<keyword evidence="1" id="KW-0863">Zinc-finger</keyword>
<dbReference type="SUPFAM" id="SSF57756">
    <property type="entry name" value="Retrovirus zinc finger-like domains"/>
    <property type="match status" value="1"/>
</dbReference>
<feature type="region of interest" description="Disordered" evidence="2">
    <location>
        <begin position="64"/>
        <end position="146"/>
    </location>
</feature>
<dbReference type="InterPro" id="IPR001878">
    <property type="entry name" value="Znf_CCHC"/>
</dbReference>
<dbReference type="OrthoDB" id="4230923at2759"/>
<reference evidence="4 5" key="1">
    <citation type="journal article" date="2019" name="Sci. Rep.">
        <title>Orb-weaving spider Araneus ventricosus genome elucidates the spidroin gene catalogue.</title>
        <authorList>
            <person name="Kono N."/>
            <person name="Nakamura H."/>
            <person name="Ohtoshi R."/>
            <person name="Moran D.A.P."/>
            <person name="Shinohara A."/>
            <person name="Yoshida Y."/>
            <person name="Fujiwara M."/>
            <person name="Mori M."/>
            <person name="Tomita M."/>
            <person name="Arakawa K."/>
        </authorList>
    </citation>
    <scope>NUCLEOTIDE SEQUENCE [LARGE SCALE GENOMIC DNA]</scope>
</reference>
<feature type="domain" description="CCHC-type" evidence="3">
    <location>
        <begin position="501"/>
        <end position="515"/>
    </location>
</feature>
<keyword evidence="5" id="KW-1185">Reference proteome</keyword>
<comment type="caution">
    <text evidence="4">The sequence shown here is derived from an EMBL/GenBank/DDBJ whole genome shotgun (WGS) entry which is preliminary data.</text>
</comment>
<protein>
    <recommendedName>
        <fullName evidence="3">CCHC-type domain-containing protein</fullName>
    </recommendedName>
</protein>
<sequence>MIAPGDEGYMELNSPNPLEGTSTGFSVTTETAGTGLGFFQPVETNNSIETMSDDTLDSETFQEAFSTPQGRHTSLPSAPFLKDPPASSANFVVGTPPAPLAVKSRSRRKRRSVARNSDSGSKQKKGSSGDGSGTAPTPRAVPRKGDHKLIANFYRSRPGLLVPDSPHTPSVGKARLQGEVPPTPSRLLPQTANINVQQHMQYILSTRAVDAGTTECLMDFAGLLDQLLINLRQELAAGLPAHVPISESSGTRDTPARHQVQPPLQGLATTSCAVETPSGLGITNPPPPTWATVTSKKKVSTAKPSVPIAPSSAQRPIARPSPVVSHPPRPSFPVVLVHPSGETPVAAQDLKTMLEQSISPHQLGVKVLACQPAGGNGLLIRTETEDMARTITSAINSHVELSGVCTAREPRKRVPQILVYDVPATPGPRAPEEALFIEKLRSSNDLPEGDIRVLFRKKGRGSSHHWVISMAPSVFRHLPARGRLHWGFGSLKFREIFEPTRCFKCHRFGHVRQNCSAPTELCSRCPGEHPFKDCPRDTPVCRRCRDYNTRNKNGPRVAIHHSAISEKCPLYLRECEALRLNTQYAS</sequence>
<feature type="region of interest" description="Disordered" evidence="2">
    <location>
        <begin position="1"/>
        <end position="21"/>
    </location>
</feature>